<dbReference type="Proteomes" id="UP000256845">
    <property type="component" value="Unassembled WGS sequence"/>
</dbReference>
<feature type="compositionally biased region" description="Basic and acidic residues" evidence="1">
    <location>
        <begin position="175"/>
        <end position="199"/>
    </location>
</feature>
<dbReference type="AlphaFoldDB" id="A0A3D9HVX1"/>
<keyword evidence="2" id="KW-0472">Membrane</keyword>
<evidence type="ECO:0000256" key="1">
    <source>
        <dbReference type="SAM" id="MobiDB-lite"/>
    </source>
</evidence>
<dbReference type="EMBL" id="QRDW01000001">
    <property type="protein sequence ID" value="RED53638.1"/>
    <property type="molecule type" value="Genomic_DNA"/>
</dbReference>
<organism evidence="3 4">
    <name type="scientific">Aestuariispira insulae</name>
    <dbReference type="NCBI Taxonomy" id="1461337"/>
    <lineage>
        <taxon>Bacteria</taxon>
        <taxon>Pseudomonadati</taxon>
        <taxon>Pseudomonadota</taxon>
        <taxon>Alphaproteobacteria</taxon>
        <taxon>Rhodospirillales</taxon>
        <taxon>Kiloniellaceae</taxon>
        <taxon>Aestuariispira</taxon>
    </lineage>
</organism>
<reference evidence="3 4" key="1">
    <citation type="submission" date="2018-07" db="EMBL/GenBank/DDBJ databases">
        <title>Genomic Encyclopedia of Type Strains, Phase III (KMG-III): the genomes of soil and plant-associated and newly described type strains.</title>
        <authorList>
            <person name="Whitman W."/>
        </authorList>
    </citation>
    <scope>NUCLEOTIDE SEQUENCE [LARGE SCALE GENOMIC DNA]</scope>
    <source>
        <strain evidence="3 4">CECT 8488</strain>
    </source>
</reference>
<dbReference type="OrthoDB" id="7357449at2"/>
<evidence type="ECO:0000256" key="2">
    <source>
        <dbReference type="SAM" id="Phobius"/>
    </source>
</evidence>
<evidence type="ECO:0000313" key="3">
    <source>
        <dbReference type="EMBL" id="RED53638.1"/>
    </source>
</evidence>
<evidence type="ECO:0000313" key="4">
    <source>
        <dbReference type="Proteomes" id="UP000256845"/>
    </source>
</evidence>
<accession>A0A3D9HVX1</accession>
<comment type="caution">
    <text evidence="3">The sequence shown here is derived from an EMBL/GenBank/DDBJ whole genome shotgun (WGS) entry which is preliminary data.</text>
</comment>
<dbReference type="RefSeq" id="WP_115934760.1">
    <property type="nucleotide sequence ID" value="NZ_QRDW01000001.1"/>
</dbReference>
<protein>
    <submittedName>
        <fullName evidence="3">Uncharacterized protein</fullName>
    </submittedName>
</protein>
<keyword evidence="2" id="KW-1133">Transmembrane helix</keyword>
<feature type="transmembrane region" description="Helical" evidence="2">
    <location>
        <begin position="26"/>
        <end position="59"/>
    </location>
</feature>
<sequence length="199" mass="21940">MAKKPAKKSAKAKPAVAKKSPMRSPLVWLLIIIVAGVLFPATMLLIVSGMVPTLVAFIVDNHPRRHATRTVAYLNMAGTFIVAMDMWQSGDDSLQRAAEMLGDPINWGIMFGLAGLGWAIYYTLPPLVLSVKTISNDVQMKKLKQRQLELTKEWGLEVADTAPLIPEDLIADAEEAMKAPGEQRKRTEEDKDKDQVAES</sequence>
<keyword evidence="4" id="KW-1185">Reference proteome</keyword>
<name>A0A3D9HVX1_9PROT</name>
<proteinExistence type="predicted"/>
<gene>
    <name evidence="3" type="ORF">DFP90_101430</name>
</gene>
<feature type="transmembrane region" description="Helical" evidence="2">
    <location>
        <begin position="71"/>
        <end position="87"/>
    </location>
</feature>
<feature type="region of interest" description="Disordered" evidence="1">
    <location>
        <begin position="170"/>
        <end position="199"/>
    </location>
</feature>
<feature type="transmembrane region" description="Helical" evidence="2">
    <location>
        <begin position="107"/>
        <end position="124"/>
    </location>
</feature>
<keyword evidence="2" id="KW-0812">Transmembrane</keyword>